<comment type="caution">
    <text evidence="4">The sequence shown here is derived from an EMBL/GenBank/DDBJ whole genome shotgun (WGS) entry which is preliminary data.</text>
</comment>
<dbReference type="PROSITE" id="PS50263">
    <property type="entry name" value="CN_HYDROLASE"/>
    <property type="match status" value="1"/>
</dbReference>
<keyword evidence="5" id="KW-1185">Reference proteome</keyword>
<protein>
    <recommendedName>
        <fullName evidence="3">CN hydrolase domain-containing protein</fullName>
    </recommendedName>
</protein>
<proteinExistence type="inferred from homology"/>
<organism evidence="4 5">
    <name type="scientific">Acanthoscelides obtectus</name>
    <name type="common">Bean weevil</name>
    <name type="synonym">Bruchus obtectus</name>
    <dbReference type="NCBI Taxonomy" id="200917"/>
    <lineage>
        <taxon>Eukaryota</taxon>
        <taxon>Metazoa</taxon>
        <taxon>Ecdysozoa</taxon>
        <taxon>Arthropoda</taxon>
        <taxon>Hexapoda</taxon>
        <taxon>Insecta</taxon>
        <taxon>Pterygota</taxon>
        <taxon>Neoptera</taxon>
        <taxon>Endopterygota</taxon>
        <taxon>Coleoptera</taxon>
        <taxon>Polyphaga</taxon>
        <taxon>Cucujiformia</taxon>
        <taxon>Chrysomeloidea</taxon>
        <taxon>Chrysomelidae</taxon>
        <taxon>Bruchinae</taxon>
        <taxon>Bruchini</taxon>
        <taxon>Acanthoscelides</taxon>
    </lineage>
</organism>
<dbReference type="InterPro" id="IPR040154">
    <property type="entry name" value="Biotinidase/VNN"/>
</dbReference>
<dbReference type="OrthoDB" id="10250282at2759"/>
<evidence type="ECO:0000256" key="2">
    <source>
        <dbReference type="ARBA" id="ARBA00022801"/>
    </source>
</evidence>
<dbReference type="SUPFAM" id="SSF56317">
    <property type="entry name" value="Carbon-nitrogen hydrolase"/>
    <property type="match status" value="1"/>
</dbReference>
<dbReference type="PANTHER" id="PTHR10609:SF14">
    <property type="entry name" value="BIOTINIDASE"/>
    <property type="match status" value="1"/>
</dbReference>
<gene>
    <name evidence="4" type="ORF">ACAOBT_LOCUS13049</name>
</gene>
<name>A0A9P0KVB1_ACAOB</name>
<dbReference type="InterPro" id="IPR043957">
    <property type="entry name" value="Vanin_C"/>
</dbReference>
<evidence type="ECO:0000313" key="4">
    <source>
        <dbReference type="EMBL" id="CAH1978065.1"/>
    </source>
</evidence>
<dbReference type="PANTHER" id="PTHR10609">
    <property type="entry name" value="BIOTINIDASE-RELATED"/>
    <property type="match status" value="1"/>
</dbReference>
<dbReference type="Proteomes" id="UP001152888">
    <property type="component" value="Unassembled WGS sequence"/>
</dbReference>
<dbReference type="AlphaFoldDB" id="A0A9P0KVB1"/>
<dbReference type="GO" id="GO:0016787">
    <property type="term" value="F:hydrolase activity"/>
    <property type="evidence" value="ECO:0007669"/>
    <property type="project" value="UniProtKB-KW"/>
</dbReference>
<feature type="domain" description="CN hydrolase" evidence="3">
    <location>
        <begin position="16"/>
        <end position="284"/>
    </location>
</feature>
<comment type="similarity">
    <text evidence="1">Belongs to the carbon-nitrogen hydrolase superfamily. BTD/VNN family.</text>
</comment>
<dbReference type="EMBL" id="CAKOFQ010006869">
    <property type="protein sequence ID" value="CAH1978065.1"/>
    <property type="molecule type" value="Genomic_DNA"/>
</dbReference>
<dbReference type="InterPro" id="IPR036526">
    <property type="entry name" value="C-N_Hydrolase_sf"/>
</dbReference>
<sequence length="522" mass="58159">MWRMPYNVGHMDSDSYDVAVVEVQFPFHNITNENEMLNPVVEEYIKLIKSVDTNLDIILFPESTLGAQPTAVPLPYTHLLCNSTTPQYKEYLKQLSCAALEKKTTLVVNLLEVVDCKNPPPDEHCTRQGRKLESVYHNTDVVFDHNGYVAARYRKWNLFGESSKSITRSPEVVTFKTKSNDTFGIITCFDILFDVPTLNLTKDLHVKNVVFPNHWFSELPYLTALQTQHMWAQENDVVLLTAGANTPHVGSGGTGIFLGHKGALDQVIVPSPGGTKLLLHKVPRMTSSQEPAIDNVASDEDIDALAAKMDDFKLIIDPTVYEQNTVQLNTNKTTVVEEICHGKSAKTCCRFTVNLTTNNTVITPGKQAYTYHMGVFNGVRSFSGTRDGGIEACAIMACRNNNSNSCGQRFSNYSDIVWPITFNSIEVVGNFTNGERKIQYPNSLLTSLQSISPEKTFWKKEIKGDTVLRTHALMKPQSRILTFGIFGRDFSRDGPPLSYSSASLNRVGLSIAIVLISVVKVF</sequence>
<dbReference type="InterPro" id="IPR003010">
    <property type="entry name" value="C-N_Hydrolase"/>
</dbReference>
<dbReference type="Pfam" id="PF19018">
    <property type="entry name" value="Vanin_C"/>
    <property type="match status" value="1"/>
</dbReference>
<evidence type="ECO:0000256" key="1">
    <source>
        <dbReference type="ARBA" id="ARBA00008225"/>
    </source>
</evidence>
<dbReference type="Pfam" id="PF00795">
    <property type="entry name" value="CN_hydrolase"/>
    <property type="match status" value="1"/>
</dbReference>
<dbReference type="Gene3D" id="3.60.110.10">
    <property type="entry name" value="Carbon-nitrogen hydrolase"/>
    <property type="match status" value="1"/>
</dbReference>
<evidence type="ECO:0000313" key="5">
    <source>
        <dbReference type="Proteomes" id="UP001152888"/>
    </source>
</evidence>
<evidence type="ECO:0000259" key="3">
    <source>
        <dbReference type="PROSITE" id="PS50263"/>
    </source>
</evidence>
<accession>A0A9P0KVB1</accession>
<keyword evidence="2" id="KW-0378">Hydrolase</keyword>
<reference evidence="4" key="1">
    <citation type="submission" date="2022-03" db="EMBL/GenBank/DDBJ databases">
        <authorList>
            <person name="Sayadi A."/>
        </authorList>
    </citation>
    <scope>NUCLEOTIDE SEQUENCE</scope>
</reference>